<dbReference type="KEGG" id="cchl:FPL14_07775"/>
<protein>
    <submittedName>
        <fullName evidence="2">Uncharacterized protein</fullName>
    </submittedName>
</protein>
<gene>
    <name evidence="2" type="ORF">FPL14_07775</name>
</gene>
<evidence type="ECO:0000256" key="1">
    <source>
        <dbReference type="SAM" id="MobiDB-lite"/>
    </source>
</evidence>
<name>A0A7G5BVX1_9BACL</name>
<feature type="region of interest" description="Disordered" evidence="1">
    <location>
        <begin position="1"/>
        <end position="36"/>
    </location>
</feature>
<feature type="region of interest" description="Disordered" evidence="1">
    <location>
        <begin position="228"/>
        <end position="269"/>
    </location>
</feature>
<organism evidence="2 3">
    <name type="scientific">Cohnella cholangitidis</name>
    <dbReference type="NCBI Taxonomy" id="2598458"/>
    <lineage>
        <taxon>Bacteria</taxon>
        <taxon>Bacillati</taxon>
        <taxon>Bacillota</taxon>
        <taxon>Bacilli</taxon>
        <taxon>Bacillales</taxon>
        <taxon>Paenibacillaceae</taxon>
        <taxon>Cohnella</taxon>
    </lineage>
</organism>
<evidence type="ECO:0000313" key="2">
    <source>
        <dbReference type="EMBL" id="QMV41105.1"/>
    </source>
</evidence>
<accession>A0A7G5BVX1</accession>
<feature type="compositionally biased region" description="Polar residues" evidence="1">
    <location>
        <begin position="181"/>
        <end position="200"/>
    </location>
</feature>
<proteinExistence type="predicted"/>
<sequence length="357" mass="38721">MSATIRAKEVSDSEKGRKGLTSLSAQAREIGKGTVSKPASIVYQRKKMGAAPNLFGFRRTETSAQPLKAERNKVQAGDSQVARGKMKSSGTQAPMTNRMPRGRGQAQQPLSVNYIQATVGTRKSMPTLIRKPEQVVSASSIVGSFELRTPFVQAQSQRGESPSRNSGKAGQWVENDKQAAPTRSNMTARRQATQAYSIPSTSAVPTIGTTMRRLPTLSAARNIFPATSRNRLPTLSQDSTPFTSDQPNPSNHSLSHVTSSVAGTSREQTSSIYANEVASAEPANAASLELRRNVREPAAPEKTASHVEAAPTPPEINVEQLQKAISSMPQLNPDELADQVYKSLMKRMKFEQRLRGY</sequence>
<feature type="compositionally biased region" description="Basic and acidic residues" evidence="1">
    <location>
        <begin position="1"/>
        <end position="17"/>
    </location>
</feature>
<dbReference type="RefSeq" id="WP_182302466.1">
    <property type="nucleotide sequence ID" value="NZ_CP041969.1"/>
</dbReference>
<dbReference type="Proteomes" id="UP000515679">
    <property type="component" value="Chromosome"/>
</dbReference>
<dbReference type="AlphaFoldDB" id="A0A7G5BVX1"/>
<keyword evidence="3" id="KW-1185">Reference proteome</keyword>
<feature type="compositionally biased region" description="Polar residues" evidence="1">
    <location>
        <begin position="153"/>
        <end position="168"/>
    </location>
</feature>
<feature type="region of interest" description="Disordered" evidence="1">
    <location>
        <begin position="61"/>
        <end position="106"/>
    </location>
</feature>
<dbReference type="EMBL" id="CP041969">
    <property type="protein sequence ID" value="QMV41105.1"/>
    <property type="molecule type" value="Genomic_DNA"/>
</dbReference>
<reference evidence="2 3" key="1">
    <citation type="submission" date="2019-07" db="EMBL/GenBank/DDBJ databases">
        <authorList>
            <person name="Kim J.K."/>
            <person name="Cheong H.-M."/>
            <person name="Choi Y."/>
            <person name="Hwang K.J."/>
            <person name="Lee S."/>
            <person name="Choi C."/>
        </authorList>
    </citation>
    <scope>NUCLEOTIDE SEQUENCE [LARGE SCALE GENOMIC DNA]</scope>
    <source>
        <strain evidence="2 3">KS 22</strain>
    </source>
</reference>
<feature type="region of interest" description="Disordered" evidence="1">
    <location>
        <begin position="153"/>
        <end position="200"/>
    </location>
</feature>
<evidence type="ECO:0000313" key="3">
    <source>
        <dbReference type="Proteomes" id="UP000515679"/>
    </source>
</evidence>